<comment type="caution">
    <text evidence="2">The sequence shown here is derived from an EMBL/GenBank/DDBJ whole genome shotgun (WGS) entry which is preliminary data.</text>
</comment>
<dbReference type="Pfam" id="PF25573">
    <property type="entry name" value="TPR_PSMD3_N"/>
    <property type="match status" value="1"/>
</dbReference>
<gene>
    <name evidence="2" type="ORF">PACLA_8A019984</name>
</gene>
<reference evidence="2" key="1">
    <citation type="submission" date="2020-04" db="EMBL/GenBank/DDBJ databases">
        <authorList>
            <person name="Alioto T."/>
            <person name="Alioto T."/>
            <person name="Gomez Garrido J."/>
        </authorList>
    </citation>
    <scope>NUCLEOTIDE SEQUENCE</scope>
    <source>
        <strain evidence="2">A484AB</strain>
    </source>
</reference>
<dbReference type="SUPFAM" id="SSF46785">
    <property type="entry name" value="Winged helix' DNA-binding domain"/>
    <property type="match status" value="1"/>
</dbReference>
<keyword evidence="2" id="KW-0647">Proteasome</keyword>
<protein>
    <submittedName>
        <fullName evidence="2">26S proteasome non-ATPase regulatory subunit 3-like</fullName>
    </submittedName>
</protein>
<dbReference type="SMART" id="SM00088">
    <property type="entry name" value="PINT"/>
    <property type="match status" value="1"/>
</dbReference>
<dbReference type="EMBL" id="CACRXK020002961">
    <property type="protein sequence ID" value="CAB3996855.1"/>
    <property type="molecule type" value="Genomic_DNA"/>
</dbReference>
<dbReference type="PANTHER" id="PTHR10758">
    <property type="entry name" value="26S PROTEASOME NON-ATPASE REGULATORY SUBUNIT 3/COP9 SIGNALOSOME COMPLEX SUBUNIT 3"/>
    <property type="match status" value="1"/>
</dbReference>
<dbReference type="InterPro" id="IPR050756">
    <property type="entry name" value="CSN3"/>
</dbReference>
<name>A0A6S7GZ27_PARCT</name>
<feature type="region of interest" description="Disordered" evidence="1">
    <location>
        <begin position="1"/>
        <end position="25"/>
    </location>
</feature>
<dbReference type="PANTHER" id="PTHR10758:SF2">
    <property type="entry name" value="26S PROTEASOME NON-ATPASE REGULATORY SUBUNIT 3"/>
    <property type="match status" value="1"/>
</dbReference>
<sequence length="430" mass="49522">MSKDAEMKDARESNEEKNDSANTELSKAELEKLALEDFKDHVKHIEKGVNSKEPHFVLRVLRSLSSTRKKLNHPLLRKLITGYFVQASQAKHELLKFLDEPMETDVLTVYRPRTGKAAATPVLPEVEFYFHLLVVIHLIDTKAYEKALKCSTLLLQKSELHNRRTLDLILAKCFFYHSRTYELLERLDEIRSFFHSKLRTATLRHNIEGQATLLNLLLRNYLHYNLYDQADKLVSKSSFPDTASNSEWARYLYYTGIIKAKQLEYSEAHKNLIQAIRKAPQFSAVGFRQIAQKFAIVVELLLGEIPDRATFRDPALKKTLIPYFQLTKAVLAGDLGQFNDVVMNYKDKFIAEKTYTLIIRLHHNVIKTGIRMISLSYSKISLEEIASKLQLDSPEDAEFIVAKAIRDGVIEATIDHEKGYVQSKTSMKFK</sequence>
<accession>A0A6S7GZ27</accession>
<feature type="compositionally biased region" description="Basic and acidic residues" evidence="1">
    <location>
        <begin position="1"/>
        <end position="19"/>
    </location>
</feature>
<dbReference type="Gene3D" id="1.10.10.10">
    <property type="entry name" value="Winged helix-like DNA-binding domain superfamily/Winged helix DNA-binding domain"/>
    <property type="match status" value="1"/>
</dbReference>
<evidence type="ECO:0000313" key="3">
    <source>
        <dbReference type="Proteomes" id="UP001152795"/>
    </source>
</evidence>
<dbReference type="InterPro" id="IPR036388">
    <property type="entry name" value="WH-like_DNA-bd_sf"/>
</dbReference>
<dbReference type="SMART" id="SM00753">
    <property type="entry name" value="PAM"/>
    <property type="match status" value="1"/>
</dbReference>
<dbReference type="OrthoDB" id="1713558at2759"/>
<dbReference type="AlphaFoldDB" id="A0A6S7GZ27"/>
<dbReference type="InterPro" id="IPR057985">
    <property type="entry name" value="TPR_PSMD3_N"/>
</dbReference>
<dbReference type="Pfam" id="PF01399">
    <property type="entry name" value="PCI"/>
    <property type="match status" value="1"/>
</dbReference>
<dbReference type="GO" id="GO:0008541">
    <property type="term" value="C:proteasome regulatory particle, lid subcomplex"/>
    <property type="evidence" value="ECO:0007669"/>
    <property type="project" value="TreeGrafter"/>
</dbReference>
<evidence type="ECO:0000313" key="2">
    <source>
        <dbReference type="EMBL" id="CAB3996855.1"/>
    </source>
</evidence>
<dbReference type="GO" id="GO:0006511">
    <property type="term" value="P:ubiquitin-dependent protein catabolic process"/>
    <property type="evidence" value="ECO:0007669"/>
    <property type="project" value="TreeGrafter"/>
</dbReference>
<dbReference type="Proteomes" id="UP001152795">
    <property type="component" value="Unassembled WGS sequence"/>
</dbReference>
<dbReference type="InterPro" id="IPR000717">
    <property type="entry name" value="PCI_dom"/>
</dbReference>
<dbReference type="PROSITE" id="PS50250">
    <property type="entry name" value="PCI"/>
    <property type="match status" value="1"/>
</dbReference>
<keyword evidence="3" id="KW-1185">Reference proteome</keyword>
<dbReference type="InterPro" id="IPR036390">
    <property type="entry name" value="WH_DNA-bd_sf"/>
</dbReference>
<proteinExistence type="predicted"/>
<organism evidence="2 3">
    <name type="scientific">Paramuricea clavata</name>
    <name type="common">Red gorgonian</name>
    <name type="synonym">Violescent sea-whip</name>
    <dbReference type="NCBI Taxonomy" id="317549"/>
    <lineage>
        <taxon>Eukaryota</taxon>
        <taxon>Metazoa</taxon>
        <taxon>Cnidaria</taxon>
        <taxon>Anthozoa</taxon>
        <taxon>Octocorallia</taxon>
        <taxon>Malacalcyonacea</taxon>
        <taxon>Plexauridae</taxon>
        <taxon>Paramuricea</taxon>
    </lineage>
</organism>
<evidence type="ECO:0000256" key="1">
    <source>
        <dbReference type="SAM" id="MobiDB-lite"/>
    </source>
</evidence>